<dbReference type="InterPro" id="IPR020561">
    <property type="entry name" value="PRibGlycinamid_synth_ATP-grasp"/>
</dbReference>
<keyword evidence="10" id="KW-0464">Manganese</keyword>
<dbReference type="EC" id="6.3.4.13" evidence="4 14"/>
<evidence type="ECO:0000256" key="12">
    <source>
        <dbReference type="ARBA" id="ARBA00042242"/>
    </source>
</evidence>
<evidence type="ECO:0000256" key="3">
    <source>
        <dbReference type="ARBA" id="ARBA00005174"/>
    </source>
</evidence>
<reference evidence="18" key="1">
    <citation type="journal article" date="2020" name="mSystems">
        <title>Genome- and Community-Level Interaction Insights into Carbon Utilization and Element Cycling Functions of Hydrothermarchaeota in Hydrothermal Sediment.</title>
        <authorList>
            <person name="Zhou Z."/>
            <person name="Liu Y."/>
            <person name="Xu W."/>
            <person name="Pan J."/>
            <person name="Luo Z.H."/>
            <person name="Li M."/>
        </authorList>
    </citation>
    <scope>NUCLEOTIDE SEQUENCE [LARGE SCALE GENOMIC DNA]</scope>
    <source>
        <strain evidence="18">SpSt-289</strain>
    </source>
</reference>
<dbReference type="InterPro" id="IPR037123">
    <property type="entry name" value="PRibGlycinamide_synth_C_sf"/>
</dbReference>
<feature type="region of interest" description="Disordered" evidence="16">
    <location>
        <begin position="416"/>
        <end position="450"/>
    </location>
</feature>
<evidence type="ECO:0000256" key="16">
    <source>
        <dbReference type="SAM" id="MobiDB-lite"/>
    </source>
</evidence>
<dbReference type="InterPro" id="IPR013815">
    <property type="entry name" value="ATP_grasp_subdomain_1"/>
</dbReference>
<dbReference type="Gene3D" id="3.30.1490.20">
    <property type="entry name" value="ATP-grasp fold, A domain"/>
    <property type="match status" value="1"/>
</dbReference>
<organism evidence="18">
    <name type="scientific">Caldilinea aerophila</name>
    <dbReference type="NCBI Taxonomy" id="133453"/>
    <lineage>
        <taxon>Bacteria</taxon>
        <taxon>Bacillati</taxon>
        <taxon>Chloroflexota</taxon>
        <taxon>Caldilineae</taxon>
        <taxon>Caldilineales</taxon>
        <taxon>Caldilineaceae</taxon>
        <taxon>Caldilinea</taxon>
    </lineage>
</organism>
<dbReference type="UniPathway" id="UPA00074">
    <property type="reaction ID" value="UER00125"/>
</dbReference>
<keyword evidence="9 15" id="KW-0067">ATP-binding</keyword>
<dbReference type="InterPro" id="IPR016185">
    <property type="entry name" value="PreATP-grasp_dom_sf"/>
</dbReference>
<dbReference type="InterPro" id="IPR000115">
    <property type="entry name" value="PRibGlycinamide_synth"/>
</dbReference>
<feature type="compositionally biased region" description="Basic and acidic residues" evidence="16">
    <location>
        <begin position="438"/>
        <end position="450"/>
    </location>
</feature>
<dbReference type="GO" id="GO:0006189">
    <property type="term" value="P:'de novo' IMP biosynthetic process"/>
    <property type="evidence" value="ECO:0007669"/>
    <property type="project" value="UniProtKB-UniRule"/>
</dbReference>
<dbReference type="InterPro" id="IPR011054">
    <property type="entry name" value="Rudment_hybrid_motif"/>
</dbReference>
<dbReference type="NCBIfam" id="TIGR00877">
    <property type="entry name" value="purD"/>
    <property type="match status" value="1"/>
</dbReference>
<dbReference type="SUPFAM" id="SSF52440">
    <property type="entry name" value="PreATP-grasp domain"/>
    <property type="match status" value="1"/>
</dbReference>
<comment type="cofactor">
    <cofactor evidence="2">
        <name>Mg(2+)</name>
        <dbReference type="ChEBI" id="CHEBI:18420"/>
    </cofactor>
</comment>
<keyword evidence="7 15" id="KW-0547">Nucleotide-binding</keyword>
<dbReference type="GO" id="GO:0009113">
    <property type="term" value="P:purine nucleobase biosynthetic process"/>
    <property type="evidence" value="ECO:0007669"/>
    <property type="project" value="InterPro"/>
</dbReference>
<evidence type="ECO:0000256" key="1">
    <source>
        <dbReference type="ARBA" id="ARBA00001936"/>
    </source>
</evidence>
<dbReference type="InterPro" id="IPR020559">
    <property type="entry name" value="PRibGlycinamide_synth_CS"/>
</dbReference>
<dbReference type="InterPro" id="IPR020562">
    <property type="entry name" value="PRibGlycinamide_synth_N"/>
</dbReference>
<dbReference type="Gene3D" id="3.40.50.20">
    <property type="match status" value="1"/>
</dbReference>
<dbReference type="AlphaFoldDB" id="A0A7C1JU18"/>
<keyword evidence="6" id="KW-0479">Metal-binding</keyword>
<sequence length="450" mass="48434">MKVLLIGGGGREHAIAHRLIQSLLLDHLFVAPGNGGTARLPKCENISIDVDQIEALVRFAQEHHIDLTVVGPEAPLVAGVVDAFQAAGLRIFGPTRAASRLEGSKVFSKQFMLRWGIPTGRAEIFDDFDEAMRYLRTLDRPPVVKADGLAAGKGVVVPATLEAAAAAVHSMLLERKFGDAGATILLEEKLDGAEVSVLAFCDGQRYALLPTAQDHKRLRDHDRGPNTGGMGAFSPSPRVTPELLQEIERTVIQPTLQGMAAEGNPYVGVLYAGLMLTAGGPRVLEFNCRLGDPETQAVLPLLESDLIEVLQACIDGRLDRLQLRWRKEASVTVVMASEGYPESYRTGLEISGIEAAEALGCTVYHAGTKLQNGRLLTAGGRVLAVTATGPDVPRAAQRAYAGVERIHFVGAHYRRDIGATSPPSPRTPSPRNPSKRAGRWEMKRSSSARD</sequence>
<protein>
    <recommendedName>
        <fullName evidence="4 14">Phosphoribosylamine--glycine ligase</fullName>
        <ecNumber evidence="4 14">6.3.4.13</ecNumber>
    </recommendedName>
    <alternativeName>
        <fullName evidence="14">GARS</fullName>
    </alternativeName>
    <alternativeName>
        <fullName evidence="12 14">Glycinamide ribonucleotide synthetase</fullName>
    </alternativeName>
    <alternativeName>
        <fullName evidence="13 14">Phosphoribosylglycinamide synthetase</fullName>
    </alternativeName>
</protein>
<dbReference type="FunFam" id="3.40.50.20:FF:000006">
    <property type="entry name" value="Phosphoribosylamine--glycine ligase, chloroplastic"/>
    <property type="match status" value="1"/>
</dbReference>
<comment type="pathway">
    <text evidence="3 14">Purine metabolism; IMP biosynthesis via de novo pathway; N(1)-(5-phospho-D-ribosyl)glycinamide from 5-phospho-alpha-D-ribose 1-diphosphate: step 2/2.</text>
</comment>
<dbReference type="InterPro" id="IPR011761">
    <property type="entry name" value="ATP-grasp"/>
</dbReference>
<comment type="cofactor">
    <cofactor evidence="1">
        <name>Mn(2+)</name>
        <dbReference type="ChEBI" id="CHEBI:29035"/>
    </cofactor>
</comment>
<evidence type="ECO:0000256" key="13">
    <source>
        <dbReference type="ARBA" id="ARBA00042864"/>
    </source>
</evidence>
<dbReference type="GO" id="GO:0004637">
    <property type="term" value="F:phosphoribosylamine-glycine ligase activity"/>
    <property type="evidence" value="ECO:0007669"/>
    <property type="project" value="UniProtKB-UniRule"/>
</dbReference>
<dbReference type="SMART" id="SM01210">
    <property type="entry name" value="GARS_C"/>
    <property type="match status" value="1"/>
</dbReference>
<dbReference type="HAMAP" id="MF_00138">
    <property type="entry name" value="GARS"/>
    <property type="match status" value="1"/>
</dbReference>
<dbReference type="Gene3D" id="3.30.470.20">
    <property type="entry name" value="ATP-grasp fold, B domain"/>
    <property type="match status" value="1"/>
</dbReference>
<evidence type="ECO:0000256" key="2">
    <source>
        <dbReference type="ARBA" id="ARBA00001946"/>
    </source>
</evidence>
<evidence type="ECO:0000256" key="11">
    <source>
        <dbReference type="ARBA" id="ARBA00038345"/>
    </source>
</evidence>
<dbReference type="FunFam" id="3.90.600.10:FF:000001">
    <property type="entry name" value="Trifunctional purine biosynthetic protein adenosine-3"/>
    <property type="match status" value="1"/>
</dbReference>
<evidence type="ECO:0000256" key="15">
    <source>
        <dbReference type="PROSITE-ProRule" id="PRU00409"/>
    </source>
</evidence>
<dbReference type="Pfam" id="PF02844">
    <property type="entry name" value="GARS_N"/>
    <property type="match status" value="1"/>
</dbReference>
<dbReference type="Pfam" id="PF01071">
    <property type="entry name" value="GARS_A"/>
    <property type="match status" value="1"/>
</dbReference>
<accession>A0A7C1JU18</accession>
<evidence type="ECO:0000256" key="10">
    <source>
        <dbReference type="ARBA" id="ARBA00023211"/>
    </source>
</evidence>
<dbReference type="PROSITE" id="PS50975">
    <property type="entry name" value="ATP_GRASP"/>
    <property type="match status" value="1"/>
</dbReference>
<evidence type="ECO:0000259" key="17">
    <source>
        <dbReference type="PROSITE" id="PS50975"/>
    </source>
</evidence>
<proteinExistence type="inferred from homology"/>
<dbReference type="SUPFAM" id="SSF51246">
    <property type="entry name" value="Rudiment single hybrid motif"/>
    <property type="match status" value="1"/>
</dbReference>
<evidence type="ECO:0000256" key="7">
    <source>
        <dbReference type="ARBA" id="ARBA00022741"/>
    </source>
</evidence>
<dbReference type="PANTHER" id="PTHR43472">
    <property type="entry name" value="PHOSPHORIBOSYLAMINE--GLYCINE LIGASE"/>
    <property type="match status" value="1"/>
</dbReference>
<evidence type="ECO:0000256" key="8">
    <source>
        <dbReference type="ARBA" id="ARBA00022755"/>
    </source>
</evidence>
<name>A0A7C1JU18_9CHLR</name>
<feature type="compositionally biased region" description="Pro residues" evidence="16">
    <location>
        <begin position="422"/>
        <end position="431"/>
    </location>
</feature>
<dbReference type="Gene3D" id="3.90.600.10">
    <property type="entry name" value="Phosphoribosylglycinamide synthetase, C-terminal domain"/>
    <property type="match status" value="1"/>
</dbReference>
<evidence type="ECO:0000256" key="14">
    <source>
        <dbReference type="HAMAP-Rule" id="MF_00138"/>
    </source>
</evidence>
<evidence type="ECO:0000256" key="5">
    <source>
        <dbReference type="ARBA" id="ARBA00022598"/>
    </source>
</evidence>
<evidence type="ECO:0000313" key="18">
    <source>
        <dbReference type="EMBL" id="HDX32487.1"/>
    </source>
</evidence>
<dbReference type="SUPFAM" id="SSF56059">
    <property type="entry name" value="Glutathione synthetase ATP-binding domain-like"/>
    <property type="match status" value="1"/>
</dbReference>
<keyword evidence="5 14" id="KW-0436">Ligase</keyword>
<dbReference type="FunFam" id="3.30.470.20:FF:000018">
    <property type="entry name" value="Trifunctional purine biosynthetic protein adenosine-3"/>
    <property type="match status" value="1"/>
</dbReference>
<keyword evidence="8 14" id="KW-0658">Purine biosynthesis</keyword>
<comment type="similarity">
    <text evidence="11 14">Belongs to the GARS family.</text>
</comment>
<dbReference type="PROSITE" id="PS00184">
    <property type="entry name" value="GARS"/>
    <property type="match status" value="1"/>
</dbReference>
<gene>
    <name evidence="14 18" type="primary">purD</name>
    <name evidence="18" type="ORF">ENQ20_13520</name>
</gene>
<dbReference type="InterPro" id="IPR020560">
    <property type="entry name" value="PRibGlycinamide_synth_C-dom"/>
</dbReference>
<evidence type="ECO:0000256" key="6">
    <source>
        <dbReference type="ARBA" id="ARBA00022723"/>
    </source>
</evidence>
<dbReference type="PANTHER" id="PTHR43472:SF1">
    <property type="entry name" value="PHOSPHORIBOSYLAMINE--GLYCINE LIGASE, CHLOROPLASTIC"/>
    <property type="match status" value="1"/>
</dbReference>
<dbReference type="GO" id="GO:0005524">
    <property type="term" value="F:ATP binding"/>
    <property type="evidence" value="ECO:0007669"/>
    <property type="project" value="UniProtKB-UniRule"/>
</dbReference>
<comment type="caution">
    <text evidence="18">The sequence shown here is derived from an EMBL/GenBank/DDBJ whole genome shotgun (WGS) entry which is preliminary data.</text>
</comment>
<comment type="catalytic activity">
    <reaction evidence="14">
        <text>5-phospho-beta-D-ribosylamine + glycine + ATP = N(1)-(5-phospho-beta-D-ribosyl)glycinamide + ADP + phosphate + H(+)</text>
        <dbReference type="Rhea" id="RHEA:17453"/>
        <dbReference type="ChEBI" id="CHEBI:15378"/>
        <dbReference type="ChEBI" id="CHEBI:30616"/>
        <dbReference type="ChEBI" id="CHEBI:43474"/>
        <dbReference type="ChEBI" id="CHEBI:57305"/>
        <dbReference type="ChEBI" id="CHEBI:58681"/>
        <dbReference type="ChEBI" id="CHEBI:143788"/>
        <dbReference type="ChEBI" id="CHEBI:456216"/>
        <dbReference type="EC" id="6.3.4.13"/>
    </reaction>
</comment>
<dbReference type="SMART" id="SM01209">
    <property type="entry name" value="GARS_A"/>
    <property type="match status" value="1"/>
</dbReference>
<evidence type="ECO:0000256" key="4">
    <source>
        <dbReference type="ARBA" id="ARBA00013255"/>
    </source>
</evidence>
<dbReference type="Pfam" id="PF02843">
    <property type="entry name" value="GARS_C"/>
    <property type="match status" value="1"/>
</dbReference>
<dbReference type="GO" id="GO:0046872">
    <property type="term" value="F:metal ion binding"/>
    <property type="evidence" value="ECO:0007669"/>
    <property type="project" value="UniProtKB-KW"/>
</dbReference>
<dbReference type="EMBL" id="DSMG01000135">
    <property type="protein sequence ID" value="HDX32487.1"/>
    <property type="molecule type" value="Genomic_DNA"/>
</dbReference>
<evidence type="ECO:0000256" key="9">
    <source>
        <dbReference type="ARBA" id="ARBA00022840"/>
    </source>
</evidence>
<feature type="domain" description="ATP-grasp" evidence="17">
    <location>
        <begin position="109"/>
        <end position="315"/>
    </location>
</feature>